<name>A0A5A5T935_9CHLR</name>
<dbReference type="SUPFAM" id="SSF55424">
    <property type="entry name" value="FAD/NAD-linked reductases, dimerisation (C-terminal) domain"/>
    <property type="match status" value="1"/>
</dbReference>
<comment type="caution">
    <text evidence="1">The sequence shown here is derived from an EMBL/GenBank/DDBJ whole genome shotgun (WGS) entry which is preliminary data.</text>
</comment>
<accession>A0A5A5T935</accession>
<evidence type="ECO:0000313" key="2">
    <source>
        <dbReference type="Proteomes" id="UP000322530"/>
    </source>
</evidence>
<sequence>MSLGALRVSRTGCLLGAQMGDLVQTEVAKRINIIATALFHEMTVEALSDLDLSYTPPLGSPWDLEQMGAQEWKRRVERRL</sequence>
<dbReference type="Proteomes" id="UP000322530">
    <property type="component" value="Unassembled WGS sequence"/>
</dbReference>
<dbReference type="InterPro" id="IPR016156">
    <property type="entry name" value="FAD/NAD-linked_Rdtase_dimer_sf"/>
</dbReference>
<dbReference type="AlphaFoldDB" id="A0A5A5T935"/>
<dbReference type="EMBL" id="BIXY01000011">
    <property type="protein sequence ID" value="GCF07509.1"/>
    <property type="molecule type" value="Genomic_DNA"/>
</dbReference>
<dbReference type="Gene3D" id="3.30.390.30">
    <property type="match status" value="1"/>
</dbReference>
<reference evidence="1 2" key="1">
    <citation type="submission" date="2019-01" db="EMBL/GenBank/DDBJ databases">
        <title>Draft genome sequence of Dictyobacter sp. Uno17.</title>
        <authorList>
            <person name="Wang C.M."/>
            <person name="Zheng Y."/>
            <person name="Sakai Y."/>
            <person name="Abe K."/>
            <person name="Yokota A."/>
            <person name="Yabe S."/>
        </authorList>
    </citation>
    <scope>NUCLEOTIDE SEQUENCE [LARGE SCALE GENOMIC DNA]</scope>
    <source>
        <strain evidence="1 2">Uno17</strain>
    </source>
</reference>
<gene>
    <name evidence="1" type="ORF">KDI_10730</name>
</gene>
<organism evidence="1 2">
    <name type="scientific">Dictyobacter arantiisoli</name>
    <dbReference type="NCBI Taxonomy" id="2014874"/>
    <lineage>
        <taxon>Bacteria</taxon>
        <taxon>Bacillati</taxon>
        <taxon>Chloroflexota</taxon>
        <taxon>Ktedonobacteria</taxon>
        <taxon>Ktedonobacterales</taxon>
        <taxon>Dictyobacteraceae</taxon>
        <taxon>Dictyobacter</taxon>
    </lineage>
</organism>
<proteinExistence type="predicted"/>
<keyword evidence="2" id="KW-1185">Reference proteome</keyword>
<protein>
    <recommendedName>
        <fullName evidence="3">Pyridine nucleotide-disulphide oxidoreductase dimerisation domain-containing protein</fullName>
    </recommendedName>
</protein>
<evidence type="ECO:0000313" key="1">
    <source>
        <dbReference type="EMBL" id="GCF07509.1"/>
    </source>
</evidence>
<evidence type="ECO:0008006" key="3">
    <source>
        <dbReference type="Google" id="ProtNLM"/>
    </source>
</evidence>
<dbReference type="RefSeq" id="WP_216368785.1">
    <property type="nucleotide sequence ID" value="NZ_BIXY01000011.1"/>
</dbReference>